<comment type="caution">
    <text evidence="2">The sequence shown here is derived from an EMBL/GenBank/DDBJ whole genome shotgun (WGS) entry which is preliminary data.</text>
</comment>
<keyword evidence="3" id="KW-1185">Reference proteome</keyword>
<evidence type="ECO:0000313" key="2">
    <source>
        <dbReference type="EMBL" id="NDL58294.1"/>
    </source>
</evidence>
<dbReference type="CDD" id="cd12797">
    <property type="entry name" value="M23_peptidase"/>
    <property type="match status" value="1"/>
</dbReference>
<dbReference type="SUPFAM" id="SSF51261">
    <property type="entry name" value="Duplicated hybrid motif"/>
    <property type="match status" value="1"/>
</dbReference>
<dbReference type="Gene3D" id="2.70.70.10">
    <property type="entry name" value="Glucose Permease (Domain IIA)"/>
    <property type="match status" value="1"/>
</dbReference>
<dbReference type="EMBL" id="WLZY01000004">
    <property type="protein sequence ID" value="NDL58294.1"/>
    <property type="molecule type" value="Genomic_DNA"/>
</dbReference>
<name>A0A7K3M4R2_9ACTN</name>
<accession>A0A7K3M4R2</accession>
<reference evidence="2 3" key="1">
    <citation type="submission" date="2019-11" db="EMBL/GenBank/DDBJ databases">
        <authorList>
            <person name="Li X.-J."/>
            <person name="Feng X.-M."/>
        </authorList>
    </citation>
    <scope>NUCLEOTIDE SEQUENCE [LARGE SCALE GENOMIC DNA]</scope>
    <source>
        <strain evidence="2 3">XMNu-373</strain>
    </source>
</reference>
<evidence type="ECO:0000259" key="1">
    <source>
        <dbReference type="Pfam" id="PF01551"/>
    </source>
</evidence>
<proteinExistence type="predicted"/>
<dbReference type="PANTHER" id="PTHR21666:SF270">
    <property type="entry name" value="MUREIN HYDROLASE ACTIVATOR ENVC"/>
    <property type="match status" value="1"/>
</dbReference>
<dbReference type="InterPro" id="IPR050570">
    <property type="entry name" value="Cell_wall_metabolism_enzyme"/>
</dbReference>
<dbReference type="InterPro" id="IPR011055">
    <property type="entry name" value="Dup_hybrid_motif"/>
</dbReference>
<dbReference type="AlphaFoldDB" id="A0A7K3M4R2"/>
<dbReference type="GO" id="GO:0004222">
    <property type="term" value="F:metalloendopeptidase activity"/>
    <property type="evidence" value="ECO:0007669"/>
    <property type="project" value="TreeGrafter"/>
</dbReference>
<feature type="domain" description="M23ase beta-sheet core" evidence="1">
    <location>
        <begin position="69"/>
        <end position="152"/>
    </location>
</feature>
<organism evidence="2 3">
    <name type="scientific">Phytoactinopolyspora mesophila</name>
    <dbReference type="NCBI Taxonomy" id="2650750"/>
    <lineage>
        <taxon>Bacteria</taxon>
        <taxon>Bacillati</taxon>
        <taxon>Actinomycetota</taxon>
        <taxon>Actinomycetes</taxon>
        <taxon>Jiangellales</taxon>
        <taxon>Jiangellaceae</taxon>
        <taxon>Phytoactinopolyspora</taxon>
    </lineage>
</organism>
<evidence type="ECO:0000313" key="3">
    <source>
        <dbReference type="Proteomes" id="UP000460435"/>
    </source>
</evidence>
<dbReference type="Pfam" id="PF01551">
    <property type="entry name" value="Peptidase_M23"/>
    <property type="match status" value="1"/>
</dbReference>
<protein>
    <submittedName>
        <fullName evidence="2">Peptidoglycan DD-metalloendopeptidase family protein</fullName>
    </submittedName>
</protein>
<dbReference type="InterPro" id="IPR016047">
    <property type="entry name" value="M23ase_b-sheet_dom"/>
</dbReference>
<sequence length="186" mass="19542">MNLGVFQLASGNDDVVAVSRWTTGDGYVIADAIRISEAPDGGSDEWSLPVPDDFFPRSEYERTHHTYPAIDLRTPTGTPARAVRAGTVTRIDDGSCGLGMSLAGTDGATYNYCHFSAWSVPSGTTVVPGQQIGLTGNTGTSTGPHLHLQIRTPDGALRCPQNLLLAIYDGVTPPAANTLPTSGCTH</sequence>
<dbReference type="Proteomes" id="UP000460435">
    <property type="component" value="Unassembled WGS sequence"/>
</dbReference>
<gene>
    <name evidence="2" type="ORF">F7O44_14560</name>
</gene>
<dbReference type="PANTHER" id="PTHR21666">
    <property type="entry name" value="PEPTIDASE-RELATED"/>
    <property type="match status" value="1"/>
</dbReference>